<name>A0A847SLR7_9BACT</name>
<organism evidence="3 4">
    <name type="scientific">Chitinophaga eiseniae</name>
    <dbReference type="NCBI Taxonomy" id="634771"/>
    <lineage>
        <taxon>Bacteria</taxon>
        <taxon>Pseudomonadati</taxon>
        <taxon>Bacteroidota</taxon>
        <taxon>Chitinophagia</taxon>
        <taxon>Chitinophagales</taxon>
        <taxon>Chitinophagaceae</taxon>
        <taxon>Chitinophaga</taxon>
    </lineage>
</organism>
<dbReference type="PANTHER" id="PTHR14239">
    <property type="entry name" value="DUDULIN-RELATED"/>
    <property type="match status" value="1"/>
</dbReference>
<dbReference type="SUPFAM" id="SSF51735">
    <property type="entry name" value="NAD(P)-binding Rossmann-fold domains"/>
    <property type="match status" value="1"/>
</dbReference>
<dbReference type="Proteomes" id="UP000552864">
    <property type="component" value="Unassembled WGS sequence"/>
</dbReference>
<keyword evidence="1" id="KW-0560">Oxidoreductase</keyword>
<dbReference type="RefSeq" id="WP_168742956.1">
    <property type="nucleotide sequence ID" value="NZ_JABAHZ010000014.1"/>
</dbReference>
<accession>A0A847SLR7</accession>
<evidence type="ECO:0000259" key="2">
    <source>
        <dbReference type="Pfam" id="PF03807"/>
    </source>
</evidence>
<dbReference type="Gene3D" id="3.40.50.720">
    <property type="entry name" value="NAD(P)-binding Rossmann-like Domain"/>
    <property type="match status" value="1"/>
</dbReference>
<evidence type="ECO:0000313" key="4">
    <source>
        <dbReference type="Proteomes" id="UP000552864"/>
    </source>
</evidence>
<evidence type="ECO:0000256" key="1">
    <source>
        <dbReference type="ARBA" id="ARBA00023002"/>
    </source>
</evidence>
<feature type="domain" description="Pyrroline-5-carboxylate reductase catalytic N-terminal" evidence="2">
    <location>
        <begin position="4"/>
        <end position="93"/>
    </location>
</feature>
<dbReference type="InterPro" id="IPR051267">
    <property type="entry name" value="STEAP_metalloreductase"/>
</dbReference>
<dbReference type="AlphaFoldDB" id="A0A847SLR7"/>
<dbReference type="GO" id="GO:0016491">
    <property type="term" value="F:oxidoreductase activity"/>
    <property type="evidence" value="ECO:0007669"/>
    <property type="project" value="UniProtKB-KW"/>
</dbReference>
<gene>
    <name evidence="3" type="ORF">HGH91_30140</name>
</gene>
<dbReference type="InterPro" id="IPR036291">
    <property type="entry name" value="NAD(P)-bd_dom_sf"/>
</dbReference>
<comment type="caution">
    <text evidence="3">The sequence shown here is derived from an EMBL/GenBank/DDBJ whole genome shotgun (WGS) entry which is preliminary data.</text>
</comment>
<proteinExistence type="predicted"/>
<keyword evidence="4" id="KW-1185">Reference proteome</keyword>
<evidence type="ECO:0000313" key="3">
    <source>
        <dbReference type="EMBL" id="NLR82911.1"/>
    </source>
</evidence>
<dbReference type="InterPro" id="IPR028939">
    <property type="entry name" value="P5C_Rdtase_cat_N"/>
</dbReference>
<sequence length="241" mass="25544">MDTGIIGAGPIGAGLAAHLVKLGHTVSIANSRGPASLLQVAANTGAAAATVPEAIREKQLIIVTIPQKNIPDLPKEMFRQLPADTVVIDTCNYYPLLRDGVIPALEESGLDSLWVQEQLGVPVVKVFNSIFAESLHDKGLPAGDKNRIALSVSGDKAAAKKIVLHLVEAIGFDAVDIGSIADSWKQQPGSSIYCRDITLPVLEERLAAMATTGRAEATAQRKADEALMNTDMAAYLRKMRG</sequence>
<protein>
    <submittedName>
        <fullName evidence="3">NAD(P)-binding domain-containing protein</fullName>
    </submittedName>
</protein>
<dbReference type="EMBL" id="JABAHZ010000014">
    <property type="protein sequence ID" value="NLR82911.1"/>
    <property type="molecule type" value="Genomic_DNA"/>
</dbReference>
<reference evidence="3 4" key="1">
    <citation type="submission" date="2020-04" db="EMBL/GenBank/DDBJ databases">
        <authorList>
            <person name="Yin C."/>
        </authorList>
    </citation>
    <scope>NUCLEOTIDE SEQUENCE [LARGE SCALE GENOMIC DNA]</scope>
    <source>
        <strain evidence="3 4">Ak56</strain>
    </source>
</reference>
<dbReference type="Pfam" id="PF03807">
    <property type="entry name" value="F420_oxidored"/>
    <property type="match status" value="1"/>
</dbReference>